<dbReference type="Gene3D" id="6.10.340.10">
    <property type="match status" value="1"/>
</dbReference>
<dbReference type="CDD" id="cd11386">
    <property type="entry name" value="MCP_signal"/>
    <property type="match status" value="1"/>
</dbReference>
<comment type="caution">
    <text evidence="8">The sequence shown here is derived from an EMBL/GenBank/DDBJ whole genome shotgun (WGS) entry which is preliminary data.</text>
</comment>
<dbReference type="SMART" id="SM00304">
    <property type="entry name" value="HAMP"/>
    <property type="match status" value="1"/>
</dbReference>
<evidence type="ECO:0000256" key="1">
    <source>
        <dbReference type="ARBA" id="ARBA00023224"/>
    </source>
</evidence>
<evidence type="ECO:0000256" key="4">
    <source>
        <dbReference type="SAM" id="Coils"/>
    </source>
</evidence>
<feature type="transmembrane region" description="Helical" evidence="5">
    <location>
        <begin position="203"/>
        <end position="225"/>
    </location>
</feature>
<evidence type="ECO:0000259" key="7">
    <source>
        <dbReference type="PROSITE" id="PS50885"/>
    </source>
</evidence>
<feature type="coiled-coil region" evidence="4">
    <location>
        <begin position="520"/>
        <end position="582"/>
    </location>
</feature>
<dbReference type="Pfam" id="PF00015">
    <property type="entry name" value="MCPsignal"/>
    <property type="match status" value="1"/>
</dbReference>
<name>A0A267MKH5_9FIRM</name>
<keyword evidence="5" id="KW-0472">Membrane</keyword>
<dbReference type="SMART" id="SM00283">
    <property type="entry name" value="MA"/>
    <property type="match status" value="1"/>
</dbReference>
<gene>
    <name evidence="8" type="ORF">CCE28_08260</name>
</gene>
<dbReference type="PROSITE" id="PS50885">
    <property type="entry name" value="HAMP"/>
    <property type="match status" value="1"/>
</dbReference>
<dbReference type="PANTHER" id="PTHR32089">
    <property type="entry name" value="METHYL-ACCEPTING CHEMOTAXIS PROTEIN MCPB"/>
    <property type="match status" value="1"/>
</dbReference>
<keyword evidence="1 3" id="KW-0807">Transducer</keyword>
<keyword evidence="5" id="KW-1133">Transmembrane helix</keyword>
<evidence type="ECO:0000256" key="2">
    <source>
        <dbReference type="ARBA" id="ARBA00029447"/>
    </source>
</evidence>
<feature type="transmembrane region" description="Helical" evidence="5">
    <location>
        <begin position="32"/>
        <end position="54"/>
    </location>
</feature>
<dbReference type="SUPFAM" id="SSF58104">
    <property type="entry name" value="Methyl-accepting chemotaxis protein (MCP) signaling domain"/>
    <property type="match status" value="1"/>
</dbReference>
<dbReference type="GO" id="GO:0016020">
    <property type="term" value="C:membrane"/>
    <property type="evidence" value="ECO:0007669"/>
    <property type="project" value="InterPro"/>
</dbReference>
<feature type="domain" description="Methyl-accepting transducer" evidence="6">
    <location>
        <begin position="299"/>
        <end position="549"/>
    </location>
</feature>
<evidence type="ECO:0000259" key="6">
    <source>
        <dbReference type="PROSITE" id="PS50111"/>
    </source>
</evidence>
<dbReference type="Proteomes" id="UP000216024">
    <property type="component" value="Unassembled WGS sequence"/>
</dbReference>
<dbReference type="CDD" id="cd06225">
    <property type="entry name" value="HAMP"/>
    <property type="match status" value="1"/>
</dbReference>
<dbReference type="EMBL" id="NIBG01000005">
    <property type="protein sequence ID" value="PAB59937.1"/>
    <property type="molecule type" value="Genomic_DNA"/>
</dbReference>
<dbReference type="Gene3D" id="1.10.287.950">
    <property type="entry name" value="Methyl-accepting chemotaxis protein"/>
    <property type="match status" value="1"/>
</dbReference>
<dbReference type="RefSeq" id="WP_095132853.1">
    <property type="nucleotide sequence ID" value="NZ_NIBG01000005.1"/>
</dbReference>
<sequence>MKKFKFKKKINKIKKKREKNNVWSNLSIGKKYGVANITIIILFLISTIITVNSIKTIERNMNKLENIDRQVIMYNKMSDGFTKKLYHISEFIYFQSTGYINDYERSKEELDNLIKELDPLIKGENLPFLYEQVKLKDKGIDEEFNSNIIKGVKDRNDLLVLNAKIALQSKRKSAIALLKEMSKELDMEREKANKSVEISMTKAVYSLGISITACIILGIILMYLISRNINKNLNRVVDVSKRVANGDLSGEKIEYKGRDEIGQLALVTNTMTDNLREIIKEIINTSDKVKNETLEFVQITGEINRGSTQIASTMDELANGAENQANSSVNILNSINELENLIDESVNYSEKVKHSSEEVKDVSDMGNNLIIDSVKQMDNINEVVRELGNKVQTLDSKSKNISKLIGVINDISSQTNLLALNAAIEAARAGEAGRGFAVVAEEIRKLAVQVNNSTSEITSIVSDIQQESNYMIKSLNESYKQVEIGSNQIKDTEKAFIKINKEVNSIYGQIEQMSGNLTTIKEYSSNINNTIEEVSAIAQENSASVEETATLVEEENLLVKNLNDKNRIIKEATENLKDIVNKFTI</sequence>
<dbReference type="InterPro" id="IPR003660">
    <property type="entry name" value="HAMP_dom"/>
</dbReference>
<dbReference type="AlphaFoldDB" id="A0A267MKH5"/>
<keyword evidence="5" id="KW-0812">Transmembrane</keyword>
<dbReference type="GO" id="GO:0007165">
    <property type="term" value="P:signal transduction"/>
    <property type="evidence" value="ECO:0007669"/>
    <property type="project" value="UniProtKB-KW"/>
</dbReference>
<evidence type="ECO:0000313" key="8">
    <source>
        <dbReference type="EMBL" id="PAB59937.1"/>
    </source>
</evidence>
<accession>A0A267MKH5</accession>
<dbReference type="PANTHER" id="PTHR32089:SF112">
    <property type="entry name" value="LYSOZYME-LIKE PROTEIN-RELATED"/>
    <property type="match status" value="1"/>
</dbReference>
<reference evidence="8 9" key="1">
    <citation type="submission" date="2017-06" db="EMBL/GenBank/DDBJ databases">
        <title>Draft genome sequence of anaerobic fermentative bacterium Anaeromicrobium sediminis DY2726D isolated from West Pacific Ocean sediments.</title>
        <authorList>
            <person name="Zeng X."/>
        </authorList>
    </citation>
    <scope>NUCLEOTIDE SEQUENCE [LARGE SCALE GENOMIC DNA]</scope>
    <source>
        <strain evidence="8 9">DY2726D</strain>
    </source>
</reference>
<evidence type="ECO:0000313" key="9">
    <source>
        <dbReference type="Proteomes" id="UP000216024"/>
    </source>
</evidence>
<proteinExistence type="inferred from homology"/>
<protein>
    <recommendedName>
        <fullName evidence="10">Methyl-accepting chemotaxis protein</fullName>
    </recommendedName>
</protein>
<evidence type="ECO:0008006" key="10">
    <source>
        <dbReference type="Google" id="ProtNLM"/>
    </source>
</evidence>
<feature type="domain" description="HAMP" evidence="7">
    <location>
        <begin position="227"/>
        <end position="280"/>
    </location>
</feature>
<keyword evidence="9" id="KW-1185">Reference proteome</keyword>
<organism evidence="8 9">
    <name type="scientific">Anaeromicrobium sediminis</name>
    <dbReference type="NCBI Taxonomy" id="1478221"/>
    <lineage>
        <taxon>Bacteria</taxon>
        <taxon>Bacillati</taxon>
        <taxon>Bacillota</taxon>
        <taxon>Clostridia</taxon>
        <taxon>Peptostreptococcales</taxon>
        <taxon>Thermotaleaceae</taxon>
        <taxon>Anaeromicrobium</taxon>
    </lineage>
</organism>
<dbReference type="Pfam" id="PF00672">
    <property type="entry name" value="HAMP"/>
    <property type="match status" value="1"/>
</dbReference>
<dbReference type="InterPro" id="IPR004089">
    <property type="entry name" value="MCPsignal_dom"/>
</dbReference>
<comment type="similarity">
    <text evidence="2">Belongs to the methyl-accepting chemotaxis (MCP) protein family.</text>
</comment>
<evidence type="ECO:0000256" key="3">
    <source>
        <dbReference type="PROSITE-ProRule" id="PRU00284"/>
    </source>
</evidence>
<dbReference type="OrthoDB" id="9804712at2"/>
<evidence type="ECO:0000256" key="5">
    <source>
        <dbReference type="SAM" id="Phobius"/>
    </source>
</evidence>
<dbReference type="PROSITE" id="PS50111">
    <property type="entry name" value="CHEMOTAXIS_TRANSDUC_2"/>
    <property type="match status" value="1"/>
</dbReference>
<keyword evidence="4" id="KW-0175">Coiled coil</keyword>